<gene>
    <name evidence="2" type="ORF">ACFONA_09910</name>
</gene>
<dbReference type="Gene3D" id="3.40.50.12780">
    <property type="entry name" value="N-terminal domain of ligase-like"/>
    <property type="match status" value="1"/>
</dbReference>
<dbReference type="RefSeq" id="WP_261294952.1">
    <property type="nucleotide sequence ID" value="NZ_JANQBK010000012.1"/>
</dbReference>
<dbReference type="PANTHER" id="PTHR24096:SF420">
    <property type="entry name" value="LONG-CHAIN-FATTY-ACID--COA LIGASE-RELATED"/>
    <property type="match status" value="1"/>
</dbReference>
<dbReference type="InterPro" id="IPR000873">
    <property type="entry name" value="AMP-dep_synth/lig_dom"/>
</dbReference>
<keyword evidence="3" id="KW-1185">Reference proteome</keyword>
<dbReference type="Pfam" id="PF00501">
    <property type="entry name" value="AMP-binding"/>
    <property type="match status" value="1"/>
</dbReference>
<accession>A0ABV7SVZ5</accession>
<proteinExistence type="predicted"/>
<reference evidence="3" key="1">
    <citation type="journal article" date="2019" name="Int. J. Syst. Evol. Microbiol.">
        <title>The Global Catalogue of Microorganisms (GCM) 10K type strain sequencing project: providing services to taxonomists for standard genome sequencing and annotation.</title>
        <authorList>
            <consortium name="The Broad Institute Genomics Platform"/>
            <consortium name="The Broad Institute Genome Sequencing Center for Infectious Disease"/>
            <person name="Wu L."/>
            <person name="Ma J."/>
        </authorList>
    </citation>
    <scope>NUCLEOTIDE SEQUENCE [LARGE SCALE GENOMIC DNA]</scope>
    <source>
        <strain evidence="3">KCTC 42739</strain>
    </source>
</reference>
<dbReference type="SUPFAM" id="SSF56801">
    <property type="entry name" value="Acetyl-CoA synthetase-like"/>
    <property type="match status" value="1"/>
</dbReference>
<name>A0ABV7SVZ5_9SPHN</name>
<evidence type="ECO:0000313" key="3">
    <source>
        <dbReference type="Proteomes" id="UP001595713"/>
    </source>
</evidence>
<evidence type="ECO:0000313" key="2">
    <source>
        <dbReference type="EMBL" id="MFC3580476.1"/>
    </source>
</evidence>
<comment type="caution">
    <text evidence="2">The sequence shown here is derived from an EMBL/GenBank/DDBJ whole genome shotgun (WGS) entry which is preliminary data.</text>
</comment>
<dbReference type="InterPro" id="IPR042099">
    <property type="entry name" value="ANL_N_sf"/>
</dbReference>
<evidence type="ECO:0000259" key="1">
    <source>
        <dbReference type="Pfam" id="PF00501"/>
    </source>
</evidence>
<dbReference type="PANTHER" id="PTHR24096">
    <property type="entry name" value="LONG-CHAIN-FATTY-ACID--COA LIGASE"/>
    <property type="match status" value="1"/>
</dbReference>
<feature type="domain" description="AMP-dependent synthetase/ligase" evidence="1">
    <location>
        <begin position="56"/>
        <end position="433"/>
    </location>
</feature>
<dbReference type="PROSITE" id="PS00455">
    <property type="entry name" value="AMP_BINDING"/>
    <property type="match status" value="1"/>
</dbReference>
<dbReference type="InterPro" id="IPR020845">
    <property type="entry name" value="AMP-binding_CS"/>
</dbReference>
<dbReference type="Pfam" id="PF23562">
    <property type="entry name" value="AMP-binding_C_3"/>
    <property type="match status" value="1"/>
</dbReference>
<sequence>MASAARPLDAPPPPFREAKLMPIDIAVERREDGTILLQSRIAIADYDANIPADLLRSAARQPDKPALAWREAGTDGWATLTYAELQARIDATAQWLIDHAPDGRPMLLIADNTPAFAIATFAAWAAGLPVCPVSTAYGALGGDFGRLAHVVAKVKPGMVFAENSAKLAPALATLDLGDAIVITGDPAAIVKPAVSIETVLATKPTDAVRIAIEAIRSTDLAAYMLTSGSTGLPKMVTITFDNLAANSVQCRQMIGEAAGWHDVMLDWLPWHHAAGAFVLRTTLTEGGTLYIDDGKPLPGLFEESIRNLREIPVRFFNNVPLGYGMLVEALERDPVLRRTFFSQLKVMLYGGAGLSQPVYDRLQAAAVAETGHRIMLTSGYGSTETVSAFMAIHFETDRVGIGLPAPGAIVKLVPSGDRYEVRAKGPNVTIGYLDEPAKTAEAFDEEGFYRTGDMGVFNDPADPEKGLAFAGRAAEEFKLSSGAWVYGGSLRDGLLKALTPMVRDLVLCDENREYLTLLLWPTPEGDAARIAAALKRFNAAQHGGSSRIRRALLLDKAPDPNAHEMSDKGTINRRAVIDRRKAEVDRLYAAHPDPQILIIEGNPQ</sequence>
<organism evidence="2 3">
    <name type="scientific">Sphingomonas hylomeconis</name>
    <dbReference type="NCBI Taxonomy" id="1395958"/>
    <lineage>
        <taxon>Bacteria</taxon>
        <taxon>Pseudomonadati</taxon>
        <taxon>Pseudomonadota</taxon>
        <taxon>Alphaproteobacteria</taxon>
        <taxon>Sphingomonadales</taxon>
        <taxon>Sphingomonadaceae</taxon>
        <taxon>Sphingomonas</taxon>
    </lineage>
</organism>
<dbReference type="Proteomes" id="UP001595713">
    <property type="component" value="Unassembled WGS sequence"/>
</dbReference>
<protein>
    <submittedName>
        <fullName evidence="2">AMP-binding protein</fullName>
    </submittedName>
</protein>
<dbReference type="EMBL" id="JBHRXP010000004">
    <property type="protein sequence ID" value="MFC3580476.1"/>
    <property type="molecule type" value="Genomic_DNA"/>
</dbReference>